<proteinExistence type="predicted"/>
<dbReference type="AlphaFoldDB" id="A0A5C1NNH3"/>
<dbReference type="GO" id="GO:0110154">
    <property type="term" value="P:RNA decapping"/>
    <property type="evidence" value="ECO:0007669"/>
    <property type="project" value="TreeGrafter"/>
</dbReference>
<dbReference type="PANTHER" id="PTHR42850">
    <property type="entry name" value="METALLOPHOSPHOESTERASE"/>
    <property type="match status" value="1"/>
</dbReference>
<keyword evidence="3" id="KW-1185">Reference proteome</keyword>
<dbReference type="InterPro" id="IPR004843">
    <property type="entry name" value="Calcineurin-like_PHP"/>
</dbReference>
<sequence>MGSKGIGKRRGGDRVNQLTIQRHGTNTEGRDFFVGDIHGQYGLLLEAMARVGFNRQCDRMFSVGDLIDRGKESYQCLSLAFEPWFHGVRGNHEMLAHDALLAPDEDGRAFLFWVMNGGTWIHGESLKEVSSVLADALEHLPYAREVATAGKRVGIVHAEPPEDWTQLESTDPYTLLWGRNRIHQEDTTHVVNIDDVVVGHTILYEPVVMGNVHYIDTGAFYTGRLTLAQAEDLLG</sequence>
<name>A0A5C1NNH3_9GAMM</name>
<dbReference type="Gene3D" id="3.60.21.10">
    <property type="match status" value="1"/>
</dbReference>
<dbReference type="GO" id="GO:0016791">
    <property type="term" value="F:phosphatase activity"/>
    <property type="evidence" value="ECO:0007669"/>
    <property type="project" value="TreeGrafter"/>
</dbReference>
<dbReference type="GO" id="GO:0005737">
    <property type="term" value="C:cytoplasm"/>
    <property type="evidence" value="ECO:0007669"/>
    <property type="project" value="TreeGrafter"/>
</dbReference>
<dbReference type="InterPro" id="IPR029052">
    <property type="entry name" value="Metallo-depent_PP-like"/>
</dbReference>
<dbReference type="PANTHER" id="PTHR42850:SF10">
    <property type="entry name" value="SERINE_THREONINE-PROTEIN PHOSPHATASE 1"/>
    <property type="match status" value="1"/>
</dbReference>
<dbReference type="KEGG" id="hbh:E4T21_09330"/>
<evidence type="ECO:0000313" key="2">
    <source>
        <dbReference type="EMBL" id="QEM84008.1"/>
    </source>
</evidence>
<gene>
    <name evidence="2" type="ORF">E4T21_09330</name>
</gene>
<accession>A0A5C1NNH3</accession>
<evidence type="ECO:0000259" key="1">
    <source>
        <dbReference type="PROSITE" id="PS00125"/>
    </source>
</evidence>
<dbReference type="OrthoDB" id="5296354at2"/>
<dbReference type="GO" id="GO:0008803">
    <property type="term" value="F:bis(5'-nucleosyl)-tetraphosphatase (symmetrical) activity"/>
    <property type="evidence" value="ECO:0007669"/>
    <property type="project" value="TreeGrafter"/>
</dbReference>
<organism evidence="2 3">
    <name type="scientific">Halomonas binhaiensis</name>
    <dbReference type="NCBI Taxonomy" id="2562282"/>
    <lineage>
        <taxon>Bacteria</taxon>
        <taxon>Pseudomonadati</taxon>
        <taxon>Pseudomonadota</taxon>
        <taxon>Gammaproteobacteria</taxon>
        <taxon>Oceanospirillales</taxon>
        <taxon>Halomonadaceae</taxon>
        <taxon>Halomonas</taxon>
    </lineage>
</organism>
<dbReference type="SUPFAM" id="SSF56300">
    <property type="entry name" value="Metallo-dependent phosphatases"/>
    <property type="match status" value="1"/>
</dbReference>
<dbReference type="InterPro" id="IPR050126">
    <property type="entry name" value="Ap4A_hydrolase"/>
</dbReference>
<protein>
    <submittedName>
        <fullName evidence="2">Metallophosphoesterase</fullName>
    </submittedName>
</protein>
<dbReference type="InterPro" id="IPR006186">
    <property type="entry name" value="Ser/Thr-sp_prot-phosphatase"/>
</dbReference>
<dbReference type="Pfam" id="PF00149">
    <property type="entry name" value="Metallophos"/>
    <property type="match status" value="1"/>
</dbReference>
<dbReference type="PROSITE" id="PS00125">
    <property type="entry name" value="SER_THR_PHOSPHATASE"/>
    <property type="match status" value="1"/>
</dbReference>
<feature type="domain" description="Serine/threonine specific protein phosphatases" evidence="1">
    <location>
        <begin position="88"/>
        <end position="93"/>
    </location>
</feature>
<dbReference type="EMBL" id="CP038437">
    <property type="protein sequence ID" value="QEM84008.1"/>
    <property type="molecule type" value="Genomic_DNA"/>
</dbReference>
<dbReference type="Proteomes" id="UP000324285">
    <property type="component" value="Chromosome"/>
</dbReference>
<reference evidence="2" key="1">
    <citation type="submission" date="2021-02" db="EMBL/GenBank/DDBJ databases">
        <title>Strain Y2R2, a novel species of the genus Halomonas.</title>
        <authorList>
            <person name="Huang H."/>
        </authorList>
    </citation>
    <scope>NUCLEOTIDE SEQUENCE</scope>
    <source>
        <strain evidence="2">Y2R2</strain>
    </source>
</reference>
<evidence type="ECO:0000313" key="3">
    <source>
        <dbReference type="Proteomes" id="UP000324285"/>
    </source>
</evidence>